<dbReference type="Pfam" id="PF09314">
    <property type="entry name" value="DUF1972"/>
    <property type="match status" value="1"/>
</dbReference>
<dbReference type="Gene3D" id="3.40.50.2000">
    <property type="entry name" value="Glycogen Phosphorylase B"/>
    <property type="match status" value="2"/>
</dbReference>
<dbReference type="AlphaFoldDB" id="A0A6J6IBJ8"/>
<keyword evidence="1" id="KW-0808">Transferase</keyword>
<evidence type="ECO:0000313" key="5">
    <source>
        <dbReference type="EMBL" id="CAB4922080.1"/>
    </source>
</evidence>
<accession>A0A6J6IBJ8</accession>
<dbReference type="GO" id="GO:0016757">
    <property type="term" value="F:glycosyltransferase activity"/>
    <property type="evidence" value="ECO:0007669"/>
    <property type="project" value="InterPro"/>
</dbReference>
<dbReference type="PANTHER" id="PTHR46401:SF2">
    <property type="entry name" value="GLYCOSYLTRANSFERASE WBBK-RELATED"/>
    <property type="match status" value="1"/>
</dbReference>
<dbReference type="Pfam" id="PF00534">
    <property type="entry name" value="Glycos_transf_1"/>
    <property type="match status" value="1"/>
</dbReference>
<evidence type="ECO:0000313" key="4">
    <source>
        <dbReference type="EMBL" id="CAB4620724.1"/>
    </source>
</evidence>
<proteinExistence type="predicted"/>
<sequence length="379" mass="41873">MRIAILGTRGVPATYGGFETAVEEIGKRLVTRGYEVTVYCRNPGQKQTEYLGMHLVNLPAIKHRFTETLSHTTFSTAHAIIKDRPDVVLLLNAGNAPLLRPLKLAKIPTAIHLDGLESKREKWRGAGAKYYKWAEDASVKQGQEVIADAQAIADHVKAGYGRECLVIAYGAPVMHPESTRLHELGLEQGNYHLVVARFEPENHVLEAVHAYKASNETKPLVVVGSAPYSQWYVDAVHGAAANDPRIHFTGGIYDQELLDQLYGNATTYIHGHSVGGTNPSLLRAMGAGAAVLAYEVEFNREVTNNQALFWADADALTALFNEIATGSKDQELADVKAKSQQRILEHYQWDQVTDQYEALIKKLYASKQSNKQKSKGNKK</sequence>
<organism evidence="4">
    <name type="scientific">freshwater metagenome</name>
    <dbReference type="NCBI Taxonomy" id="449393"/>
    <lineage>
        <taxon>unclassified sequences</taxon>
        <taxon>metagenomes</taxon>
        <taxon>ecological metagenomes</taxon>
    </lineage>
</organism>
<dbReference type="GO" id="GO:0009103">
    <property type="term" value="P:lipopolysaccharide biosynthetic process"/>
    <property type="evidence" value="ECO:0007669"/>
    <property type="project" value="TreeGrafter"/>
</dbReference>
<evidence type="ECO:0000256" key="1">
    <source>
        <dbReference type="ARBA" id="ARBA00022679"/>
    </source>
</evidence>
<dbReference type="SUPFAM" id="SSF53756">
    <property type="entry name" value="UDP-Glycosyltransferase/glycogen phosphorylase"/>
    <property type="match status" value="1"/>
</dbReference>
<evidence type="ECO:0000259" key="3">
    <source>
        <dbReference type="Pfam" id="PF09314"/>
    </source>
</evidence>
<feature type="domain" description="DUF1972" evidence="3">
    <location>
        <begin position="3"/>
        <end position="171"/>
    </location>
</feature>
<name>A0A6J6IBJ8_9ZZZZ</name>
<protein>
    <submittedName>
        <fullName evidence="4">Unannotated protein</fullName>
    </submittedName>
</protein>
<dbReference type="EMBL" id="CAFBMO010000133">
    <property type="protein sequence ID" value="CAB4922080.1"/>
    <property type="molecule type" value="Genomic_DNA"/>
</dbReference>
<gene>
    <name evidence="4" type="ORF">UFOPK1908_00764</name>
    <name evidence="5" type="ORF">UFOPK3576_01721</name>
</gene>
<dbReference type="EMBL" id="CAEZVB010000029">
    <property type="protein sequence ID" value="CAB4620724.1"/>
    <property type="molecule type" value="Genomic_DNA"/>
</dbReference>
<feature type="domain" description="Glycosyl transferase family 1" evidence="2">
    <location>
        <begin position="187"/>
        <end position="332"/>
    </location>
</feature>
<evidence type="ECO:0000259" key="2">
    <source>
        <dbReference type="Pfam" id="PF00534"/>
    </source>
</evidence>
<dbReference type="PANTHER" id="PTHR46401">
    <property type="entry name" value="GLYCOSYLTRANSFERASE WBBK-RELATED"/>
    <property type="match status" value="1"/>
</dbReference>
<dbReference type="InterPro" id="IPR015393">
    <property type="entry name" value="DUF1972"/>
</dbReference>
<reference evidence="4" key="1">
    <citation type="submission" date="2020-05" db="EMBL/GenBank/DDBJ databases">
        <authorList>
            <person name="Chiriac C."/>
            <person name="Salcher M."/>
            <person name="Ghai R."/>
            <person name="Kavagutti S V."/>
        </authorList>
    </citation>
    <scope>NUCLEOTIDE SEQUENCE</scope>
</reference>
<dbReference type="InterPro" id="IPR001296">
    <property type="entry name" value="Glyco_trans_1"/>
</dbReference>